<dbReference type="GO" id="GO:0000049">
    <property type="term" value="F:tRNA binding"/>
    <property type="evidence" value="ECO:0007669"/>
    <property type="project" value="InterPro"/>
</dbReference>
<evidence type="ECO:0000259" key="12">
    <source>
        <dbReference type="PROSITE" id="PS51447"/>
    </source>
</evidence>
<dbReference type="InterPro" id="IPR036690">
    <property type="entry name" value="Fdx_antiC-bd_sf"/>
</dbReference>
<dbReference type="Pfam" id="PF01409">
    <property type="entry name" value="tRNA-synt_2d"/>
    <property type="match status" value="1"/>
</dbReference>
<organism evidence="13">
    <name type="scientific">Edafosvirus sp</name>
    <dbReference type="NCBI Taxonomy" id="2487765"/>
    <lineage>
        <taxon>Viruses</taxon>
        <taxon>Varidnaviria</taxon>
        <taxon>Bamfordvirae</taxon>
        <taxon>Nucleocytoviricota</taxon>
        <taxon>Megaviricetes</taxon>
        <taxon>Imitervirales</taxon>
        <taxon>Mimiviridae</taxon>
        <taxon>Klosneuvirinae</taxon>
    </lineage>
</organism>
<dbReference type="CDD" id="cd00496">
    <property type="entry name" value="PheRS_alpha_core"/>
    <property type="match status" value="1"/>
</dbReference>
<dbReference type="SMART" id="SM00896">
    <property type="entry name" value="FDX-ACB"/>
    <property type="match status" value="1"/>
</dbReference>
<keyword evidence="5" id="KW-0067">ATP-binding</keyword>
<evidence type="ECO:0000256" key="6">
    <source>
        <dbReference type="ARBA" id="ARBA00022917"/>
    </source>
</evidence>
<keyword evidence="6" id="KW-0648">Protein biosynthesis</keyword>
<dbReference type="EMBL" id="MK072075">
    <property type="protein sequence ID" value="AYV78353.1"/>
    <property type="molecule type" value="Genomic_DNA"/>
</dbReference>
<dbReference type="SUPFAM" id="SSF55681">
    <property type="entry name" value="Class II aaRS and biotin synthetases"/>
    <property type="match status" value="1"/>
</dbReference>
<evidence type="ECO:0000256" key="7">
    <source>
        <dbReference type="ARBA" id="ARBA00022946"/>
    </source>
</evidence>
<dbReference type="GO" id="GO:0004826">
    <property type="term" value="F:phenylalanine-tRNA ligase activity"/>
    <property type="evidence" value="ECO:0007669"/>
    <property type="project" value="UniProtKB-EC"/>
</dbReference>
<evidence type="ECO:0000313" key="13">
    <source>
        <dbReference type="EMBL" id="AYV78353.1"/>
    </source>
</evidence>
<dbReference type="EC" id="6.1.1.20" evidence="2"/>
<evidence type="ECO:0000256" key="4">
    <source>
        <dbReference type="ARBA" id="ARBA00022741"/>
    </source>
</evidence>
<evidence type="ECO:0000256" key="1">
    <source>
        <dbReference type="ARBA" id="ARBA00008226"/>
    </source>
</evidence>
<evidence type="ECO:0000256" key="9">
    <source>
        <dbReference type="ARBA" id="ARBA00031194"/>
    </source>
</evidence>
<evidence type="ECO:0000256" key="5">
    <source>
        <dbReference type="ARBA" id="ARBA00022840"/>
    </source>
</evidence>
<dbReference type="InterPro" id="IPR045864">
    <property type="entry name" value="aa-tRNA-synth_II/BPL/LPL"/>
</dbReference>
<dbReference type="Gene3D" id="3.30.930.10">
    <property type="entry name" value="Bira Bifunctional Protein, Domain 2"/>
    <property type="match status" value="2"/>
</dbReference>
<dbReference type="InterPro" id="IPR006195">
    <property type="entry name" value="aa-tRNA-synth_II"/>
</dbReference>
<name>A0A3G4ZXN2_9VIRU</name>
<dbReference type="InterPro" id="IPR005121">
    <property type="entry name" value="Fdx_antiC-bd"/>
</dbReference>
<feature type="domain" description="FDX-ACB" evidence="12">
    <location>
        <begin position="260"/>
        <end position="367"/>
    </location>
</feature>
<keyword evidence="8" id="KW-0030">Aminoacyl-tRNA synthetase</keyword>
<comment type="similarity">
    <text evidence="1">Belongs to the class-II aminoacyl-tRNA synthetase family.</text>
</comment>
<dbReference type="PROSITE" id="PS50862">
    <property type="entry name" value="AA_TRNA_LIGASE_II"/>
    <property type="match status" value="1"/>
</dbReference>
<keyword evidence="3" id="KW-0436">Ligase</keyword>
<feature type="domain" description="Aminoacyl-transfer RNA synthetases class-II family profile" evidence="11">
    <location>
        <begin position="115"/>
        <end position="238"/>
    </location>
</feature>
<dbReference type="InterPro" id="IPR002319">
    <property type="entry name" value="Phenylalanyl-tRNA_Synthase"/>
</dbReference>
<dbReference type="PROSITE" id="PS51447">
    <property type="entry name" value="FDX_ACB"/>
    <property type="match status" value="1"/>
</dbReference>
<dbReference type="Gene3D" id="3.30.70.380">
    <property type="entry name" value="Ferrodoxin-fold anticodon-binding domain"/>
    <property type="match status" value="1"/>
</dbReference>
<keyword evidence="4" id="KW-0547">Nucleotide-binding</keyword>
<sequence>MDKLKTSFCNISPSIENKIGLMLHNKKNHPISIIKNHIYNYFRTLTEYNFITYDDLSPIVSTLNNFDLLRIPKDHVARSKSDTYYVNETVVLRTHTSAHQNELLEKGISSFLVTGDVYRKDEIDQHHFPVFTQMEGLHLVENNIDAKEDLIKVLSGLIKYLFPNCEFRINDDYFPFTHPSFEIEVNYNGKWIEVLGCGIIHHEILDRHNIKKKGWAFGLGLDRLAMILFEIPDIRMFWSTEQKFLNQFASGEITKFKMFSKLDTLQRDISFWINDDEIIKNESDNFTWKNINSFYELVREIFNDDVEKVVLYDKFYHDKKKAYSHTFRLYINPIVTIKDPGELTSLVNKNMILFEKLLANKLNVKPR</sequence>
<keyword evidence="7" id="KW-0809">Transit peptide</keyword>
<gene>
    <name evidence="13" type="ORF">Edafosvirus10_28</name>
</gene>
<dbReference type="GO" id="GO:0005524">
    <property type="term" value="F:ATP binding"/>
    <property type="evidence" value="ECO:0007669"/>
    <property type="project" value="UniProtKB-KW"/>
</dbReference>
<dbReference type="GO" id="GO:0043039">
    <property type="term" value="P:tRNA aminoacylation"/>
    <property type="evidence" value="ECO:0007669"/>
    <property type="project" value="InterPro"/>
</dbReference>
<evidence type="ECO:0000256" key="3">
    <source>
        <dbReference type="ARBA" id="ARBA00022598"/>
    </source>
</evidence>
<evidence type="ECO:0000259" key="11">
    <source>
        <dbReference type="PROSITE" id="PS50862"/>
    </source>
</evidence>
<evidence type="ECO:0000256" key="2">
    <source>
        <dbReference type="ARBA" id="ARBA00012814"/>
    </source>
</evidence>
<evidence type="ECO:0000256" key="8">
    <source>
        <dbReference type="ARBA" id="ARBA00023146"/>
    </source>
</evidence>
<protein>
    <recommendedName>
        <fullName evidence="2">phenylalanine--tRNA ligase</fullName>
        <ecNumber evidence="2">6.1.1.20</ecNumber>
    </recommendedName>
    <alternativeName>
        <fullName evidence="9">Phenylalanyl-tRNA synthetase</fullName>
    </alternativeName>
</protein>
<evidence type="ECO:0000256" key="10">
    <source>
        <dbReference type="ARBA" id="ARBA00049255"/>
    </source>
</evidence>
<reference evidence="13" key="1">
    <citation type="submission" date="2018-10" db="EMBL/GenBank/DDBJ databases">
        <title>Hidden diversity of soil giant viruses.</title>
        <authorList>
            <person name="Schulz F."/>
            <person name="Alteio L."/>
            <person name="Goudeau D."/>
            <person name="Ryan E.M."/>
            <person name="Malmstrom R.R."/>
            <person name="Blanchard J."/>
            <person name="Woyke T."/>
        </authorList>
    </citation>
    <scope>NUCLEOTIDE SEQUENCE</scope>
    <source>
        <strain evidence="13">EDV1</strain>
    </source>
</reference>
<dbReference type="PANTHER" id="PTHR11538">
    <property type="entry name" value="PHENYLALANYL-TRNA SYNTHETASE"/>
    <property type="match status" value="1"/>
</dbReference>
<proteinExistence type="inferred from homology"/>
<dbReference type="SUPFAM" id="SSF54991">
    <property type="entry name" value="Anticodon-binding domain of PheRS"/>
    <property type="match status" value="1"/>
</dbReference>
<accession>A0A3G4ZXN2</accession>
<comment type="catalytic activity">
    <reaction evidence="10">
        <text>tRNA(Phe) + L-phenylalanine + ATP = L-phenylalanyl-tRNA(Phe) + AMP + diphosphate + H(+)</text>
        <dbReference type="Rhea" id="RHEA:19413"/>
        <dbReference type="Rhea" id="RHEA-COMP:9668"/>
        <dbReference type="Rhea" id="RHEA-COMP:9699"/>
        <dbReference type="ChEBI" id="CHEBI:15378"/>
        <dbReference type="ChEBI" id="CHEBI:30616"/>
        <dbReference type="ChEBI" id="CHEBI:33019"/>
        <dbReference type="ChEBI" id="CHEBI:58095"/>
        <dbReference type="ChEBI" id="CHEBI:78442"/>
        <dbReference type="ChEBI" id="CHEBI:78531"/>
        <dbReference type="ChEBI" id="CHEBI:456215"/>
        <dbReference type="EC" id="6.1.1.20"/>
    </reaction>
</comment>
<dbReference type="PANTHER" id="PTHR11538:SF41">
    <property type="entry name" value="PHENYLALANINE--TRNA LIGASE, MITOCHONDRIAL"/>
    <property type="match status" value="1"/>
</dbReference>